<dbReference type="GO" id="GO:0009279">
    <property type="term" value="C:cell outer membrane"/>
    <property type="evidence" value="ECO:0007669"/>
    <property type="project" value="UniProtKB-SubCell"/>
</dbReference>
<keyword evidence="6" id="KW-0472">Membrane</keyword>
<keyword evidence="5" id="KW-0812">Transmembrane</keyword>
<gene>
    <name evidence="11" type="ORF">DB32_006884</name>
</gene>
<dbReference type="RefSeq" id="WP_053236757.1">
    <property type="nucleotide sequence ID" value="NZ_CP011125.1"/>
</dbReference>
<evidence type="ECO:0000256" key="8">
    <source>
        <dbReference type="SAM" id="Coils"/>
    </source>
</evidence>
<keyword evidence="8" id="KW-0175">Coiled coil</keyword>
<name>A0A0F6YKZ1_9BACT</name>
<dbReference type="GO" id="GO:1990281">
    <property type="term" value="C:efflux pump complex"/>
    <property type="evidence" value="ECO:0007669"/>
    <property type="project" value="TreeGrafter"/>
</dbReference>
<dbReference type="KEGG" id="samy:DB32_006884"/>
<evidence type="ECO:0000256" key="7">
    <source>
        <dbReference type="ARBA" id="ARBA00023237"/>
    </source>
</evidence>
<feature type="chain" id="PRO_5002512754" evidence="10">
    <location>
        <begin position="23"/>
        <end position="442"/>
    </location>
</feature>
<dbReference type="Gene3D" id="1.20.1600.10">
    <property type="entry name" value="Outer membrane efflux proteins (OEP)"/>
    <property type="match status" value="1"/>
</dbReference>
<comment type="similarity">
    <text evidence="2">Belongs to the outer membrane factor (OMF) (TC 1.B.17) family.</text>
</comment>
<dbReference type="AlphaFoldDB" id="A0A0F6YKZ1"/>
<feature type="signal peptide" evidence="10">
    <location>
        <begin position="1"/>
        <end position="22"/>
    </location>
</feature>
<proteinExistence type="inferred from homology"/>
<evidence type="ECO:0000256" key="9">
    <source>
        <dbReference type="SAM" id="MobiDB-lite"/>
    </source>
</evidence>
<dbReference type="Proteomes" id="UP000034883">
    <property type="component" value="Chromosome"/>
</dbReference>
<dbReference type="SUPFAM" id="SSF56954">
    <property type="entry name" value="Outer membrane efflux proteins (OEP)"/>
    <property type="match status" value="1"/>
</dbReference>
<evidence type="ECO:0000256" key="1">
    <source>
        <dbReference type="ARBA" id="ARBA00004442"/>
    </source>
</evidence>
<evidence type="ECO:0000256" key="3">
    <source>
        <dbReference type="ARBA" id="ARBA00022448"/>
    </source>
</evidence>
<evidence type="ECO:0000313" key="12">
    <source>
        <dbReference type="Proteomes" id="UP000034883"/>
    </source>
</evidence>
<reference evidence="11 12" key="1">
    <citation type="submission" date="2015-03" db="EMBL/GenBank/DDBJ databases">
        <title>Genome assembly of Sandaracinus amylolyticus DSM 53668.</title>
        <authorList>
            <person name="Sharma G."/>
            <person name="Subramanian S."/>
        </authorList>
    </citation>
    <scope>NUCLEOTIDE SEQUENCE [LARGE SCALE GENOMIC DNA]</scope>
    <source>
        <strain evidence="11 12">DSM 53668</strain>
    </source>
</reference>
<keyword evidence="3" id="KW-0813">Transport</keyword>
<dbReference type="PANTHER" id="PTHR30026:SF20">
    <property type="entry name" value="OUTER MEMBRANE PROTEIN TOLC"/>
    <property type="match status" value="1"/>
</dbReference>
<dbReference type="STRING" id="927083.DB32_006884"/>
<evidence type="ECO:0000256" key="6">
    <source>
        <dbReference type="ARBA" id="ARBA00023136"/>
    </source>
</evidence>
<dbReference type="EMBL" id="CP011125">
    <property type="protein sequence ID" value="AKF09735.1"/>
    <property type="molecule type" value="Genomic_DNA"/>
</dbReference>
<dbReference type="GO" id="GO:0015288">
    <property type="term" value="F:porin activity"/>
    <property type="evidence" value="ECO:0007669"/>
    <property type="project" value="TreeGrafter"/>
</dbReference>
<organism evidence="11 12">
    <name type="scientific">Sandaracinus amylolyticus</name>
    <dbReference type="NCBI Taxonomy" id="927083"/>
    <lineage>
        <taxon>Bacteria</taxon>
        <taxon>Pseudomonadati</taxon>
        <taxon>Myxococcota</taxon>
        <taxon>Polyangia</taxon>
        <taxon>Polyangiales</taxon>
        <taxon>Sandaracinaceae</taxon>
        <taxon>Sandaracinus</taxon>
    </lineage>
</organism>
<keyword evidence="7" id="KW-0998">Cell outer membrane</keyword>
<evidence type="ECO:0000313" key="11">
    <source>
        <dbReference type="EMBL" id="AKF09735.1"/>
    </source>
</evidence>
<sequence>MTWLAVVAVSTVIALCPRTAGAQDGSSPVRAEDDTWAAPPLPQPPTERLTLEEALARADAEAVDLVIARLQVDRSEAAERIAWAGILPLVTGSVSYSRLDESIERAGVGTVRPADSITGQLTITETLSMRAVSQIRIAESESDAVRAELDDARRAAHAAIARVYFTALAAQRASELTRAQIADAVRQLRAAQLRVEAGAAIGLDAARAEVAALDAMRRAADADAALERAWDQLGEALGLDVAVEPAPSTLPSVPSEDAAIQRAQATRADVRAAMLRREQASRLVDDAWYRFVPSITLGWVGTLTAPTTIFNPDPAQWVATATLNIPFYDGGVRYGALRDAQTQVSQADEFLEGLRRRVRIEIRDARRRIDTAERALAIATRQAEIARRAVEQTEEGYRAGANTGLELDAARRDAEQADLQRILAELELDNARVDLLTAVGDL</sequence>
<dbReference type="PANTHER" id="PTHR30026">
    <property type="entry name" value="OUTER MEMBRANE PROTEIN TOLC"/>
    <property type="match status" value="1"/>
</dbReference>
<keyword evidence="12" id="KW-1185">Reference proteome</keyword>
<dbReference type="GO" id="GO:0015562">
    <property type="term" value="F:efflux transmembrane transporter activity"/>
    <property type="evidence" value="ECO:0007669"/>
    <property type="project" value="InterPro"/>
</dbReference>
<evidence type="ECO:0000256" key="2">
    <source>
        <dbReference type="ARBA" id="ARBA00007613"/>
    </source>
</evidence>
<keyword evidence="4" id="KW-1134">Transmembrane beta strand</keyword>
<accession>A0A0F6YKZ1</accession>
<feature type="coiled-coil region" evidence="8">
    <location>
        <begin position="337"/>
        <end position="427"/>
    </location>
</feature>
<dbReference type="Pfam" id="PF02321">
    <property type="entry name" value="OEP"/>
    <property type="match status" value="2"/>
</dbReference>
<evidence type="ECO:0000256" key="4">
    <source>
        <dbReference type="ARBA" id="ARBA00022452"/>
    </source>
</evidence>
<feature type="region of interest" description="Disordered" evidence="9">
    <location>
        <begin position="21"/>
        <end position="45"/>
    </location>
</feature>
<evidence type="ECO:0000256" key="5">
    <source>
        <dbReference type="ARBA" id="ARBA00022692"/>
    </source>
</evidence>
<evidence type="ECO:0000256" key="10">
    <source>
        <dbReference type="SAM" id="SignalP"/>
    </source>
</evidence>
<keyword evidence="10" id="KW-0732">Signal</keyword>
<dbReference type="InterPro" id="IPR003423">
    <property type="entry name" value="OMP_efflux"/>
</dbReference>
<dbReference type="InterPro" id="IPR051906">
    <property type="entry name" value="TolC-like"/>
</dbReference>
<protein>
    <submittedName>
        <fullName evidence="11">Heavy metal RND efflux outer membrane protein, CzcC family</fullName>
    </submittedName>
</protein>
<comment type="subcellular location">
    <subcellularLocation>
        <location evidence="1">Cell outer membrane</location>
    </subcellularLocation>
</comment>